<gene>
    <name evidence="2" type="ORF">BST96_09590</name>
</gene>
<dbReference type="InterPro" id="IPR029016">
    <property type="entry name" value="GAF-like_dom_sf"/>
</dbReference>
<dbReference type="Proteomes" id="UP000193450">
    <property type="component" value="Chromosome"/>
</dbReference>
<accession>A0A1X9NK69</accession>
<dbReference type="Pfam" id="PF08668">
    <property type="entry name" value="HDOD"/>
    <property type="match status" value="1"/>
</dbReference>
<name>A0A1X9NK69_9GAMM</name>
<dbReference type="EMBL" id="CP019343">
    <property type="protein sequence ID" value="ARN74353.1"/>
    <property type="molecule type" value="Genomic_DNA"/>
</dbReference>
<dbReference type="PANTHER" id="PTHR33525:SF3">
    <property type="entry name" value="RIBONUCLEASE Y"/>
    <property type="match status" value="1"/>
</dbReference>
<dbReference type="InterPro" id="IPR013976">
    <property type="entry name" value="HDOD"/>
</dbReference>
<dbReference type="PANTHER" id="PTHR33525">
    <property type="match status" value="1"/>
</dbReference>
<evidence type="ECO:0000313" key="2">
    <source>
        <dbReference type="EMBL" id="ARN74353.1"/>
    </source>
</evidence>
<organism evidence="2 3">
    <name type="scientific">Oceanicoccus sagamiensis</name>
    <dbReference type="NCBI Taxonomy" id="716816"/>
    <lineage>
        <taxon>Bacteria</taxon>
        <taxon>Pseudomonadati</taxon>
        <taxon>Pseudomonadota</taxon>
        <taxon>Gammaproteobacteria</taxon>
        <taxon>Cellvibrionales</taxon>
        <taxon>Spongiibacteraceae</taxon>
        <taxon>Oceanicoccus</taxon>
    </lineage>
</organism>
<evidence type="ECO:0000259" key="1">
    <source>
        <dbReference type="PROSITE" id="PS51833"/>
    </source>
</evidence>
<dbReference type="AlphaFoldDB" id="A0A1X9NK69"/>
<proteinExistence type="predicted"/>
<keyword evidence="3" id="KW-1185">Reference proteome</keyword>
<dbReference type="RefSeq" id="WP_085758495.1">
    <property type="nucleotide sequence ID" value="NZ_CP019343.1"/>
</dbReference>
<dbReference type="KEGG" id="osg:BST96_09590"/>
<dbReference type="PROSITE" id="PS51833">
    <property type="entry name" value="HDOD"/>
    <property type="match status" value="1"/>
</dbReference>
<dbReference type="SUPFAM" id="SSF55781">
    <property type="entry name" value="GAF domain-like"/>
    <property type="match status" value="1"/>
</dbReference>
<evidence type="ECO:0000313" key="3">
    <source>
        <dbReference type="Proteomes" id="UP000193450"/>
    </source>
</evidence>
<feature type="domain" description="HDOD" evidence="1">
    <location>
        <begin position="13"/>
        <end position="207"/>
    </location>
</feature>
<dbReference type="InterPro" id="IPR052340">
    <property type="entry name" value="RNase_Y/CdgJ"/>
</dbReference>
<sequence>MKDWRAELRQLKLPVDPAVKKSALQTLKSGVANAQAIADVVHADPALCLILLCTANKTLSRSGNETYDLPHAMSLLGFPKVESVISDAAIYDKKTFPFLAQYRQQLTVSLHAAHQASCWSSLNAHWQQDSLYWATLFNQAVIWSLWYQAGEQMQQLQNERIDHNGVQQRRAEEKIFGTTLQQLSEGLSQDWYLPTLTQQSWQPAITGNTYQWVLLSRMIPEKSHLALDNYPDLQKTLSHPAFLIALANRLADHAEWNWQSRQSVRLQKILASASNKPLDSITALIHQQASSLKNNKHTLHPAKQLLSQYRKTDKLNATTDSQTVSKPAKKQLPSPLPSAALLEGAPSSFVNTIERLQQQPESFDNIHDVMNFAVNSLCSDIKLERASASLLDIKSKELRTYYSRGAEDSPGLKNYRHTLQQGDLFNKLLQKPVSVRLHKDNYTKIWPLLPGDFKQACAVDQLLMMSIFAGKKPMAIIYADRGKTNRPISDEQYSFFKQLCSAVSRCLLAQQ</sequence>
<dbReference type="SUPFAM" id="SSF109604">
    <property type="entry name" value="HD-domain/PDEase-like"/>
    <property type="match status" value="1"/>
</dbReference>
<protein>
    <recommendedName>
        <fullName evidence="1">HDOD domain-containing protein</fullName>
    </recommendedName>
</protein>
<dbReference type="OrthoDB" id="6188783at2"/>
<dbReference type="Gene3D" id="3.30.450.40">
    <property type="match status" value="1"/>
</dbReference>
<reference evidence="2 3" key="1">
    <citation type="submission" date="2016-11" db="EMBL/GenBank/DDBJ databases">
        <title>Trade-off between light-utilization and light-protection in marine flavobacteria.</title>
        <authorList>
            <person name="Kumagai Y."/>
        </authorList>
    </citation>
    <scope>NUCLEOTIDE SEQUENCE [LARGE SCALE GENOMIC DNA]</scope>
    <source>
        <strain evidence="2 3">NBRC 107125</strain>
    </source>
</reference>
<dbReference type="STRING" id="716816.BST96_09590"/>
<dbReference type="Gene3D" id="1.10.3210.10">
    <property type="entry name" value="Hypothetical protein af1432"/>
    <property type="match status" value="1"/>
</dbReference>